<evidence type="ECO:0000313" key="2">
    <source>
        <dbReference type="EMBL" id="QJD80277.1"/>
    </source>
</evidence>
<evidence type="ECO:0000313" key="3">
    <source>
        <dbReference type="Proteomes" id="UP000501128"/>
    </source>
</evidence>
<dbReference type="Gene3D" id="3.40.50.300">
    <property type="entry name" value="P-loop containing nucleotide triphosphate hydrolases"/>
    <property type="match status" value="1"/>
</dbReference>
<dbReference type="Proteomes" id="UP000501128">
    <property type="component" value="Chromosome"/>
</dbReference>
<name>A0A7L5DWB2_9BACT</name>
<reference evidence="2 3" key="1">
    <citation type="submission" date="2020-04" db="EMBL/GenBank/DDBJ databases">
        <title>Genome sequencing of novel species.</title>
        <authorList>
            <person name="Heo J."/>
            <person name="Kim S.-J."/>
            <person name="Kim J.-S."/>
            <person name="Hong S.-B."/>
            <person name="Kwon S.-W."/>
        </authorList>
    </citation>
    <scope>NUCLEOTIDE SEQUENCE [LARGE SCALE GENOMIC DNA]</scope>
    <source>
        <strain evidence="2 3">CJU-R4</strain>
    </source>
</reference>
<proteinExistence type="predicted"/>
<dbReference type="PANTHER" id="PTHR40396">
    <property type="entry name" value="ATPASE-LIKE PROTEIN"/>
    <property type="match status" value="1"/>
</dbReference>
<sequence>MLVEFSVANFLSIKERQTLRMDATGISDYPERVFTAGRHKLLRSAAIYGANASGKSNLLKAIGAMNSILKTSAQNQSTNEILVEPFRLNTETVHQPSHFEIIFLIDKSLFRYGFEVDEKVVHAEWLFETKNVQEKALFLRQTDTIEVSKGYKEGKGLEERTRENALFLAVCDQFNGPTAKRIFNWFRHVIYTSGVDHDVHREHLLRLLDAPPIAAILTAIFSKMNFGFDAIGLQKGEMSEDYLSGFSEEQQRHFQMLLNGKQTVAVKTAHKQYDKDNQLTGYIALDLAEDESSGTNKFFDLLAPVYLSLDGSGLIIIDELDAKLHPLLTQAIIRLFNDPVTNPNNAQLIFATHDTNLLSYGQFRRDQIWFTEKDQYGATCLYSLVEYQEEDGTKVRKDRSFETDYIQGRYGAIPYIGDFSKLFQQHGAGSEN</sequence>
<dbReference type="Pfam" id="PF13304">
    <property type="entry name" value="AAA_21"/>
    <property type="match status" value="1"/>
</dbReference>
<dbReference type="AlphaFoldDB" id="A0A7L5DWB2"/>
<keyword evidence="2" id="KW-0547">Nucleotide-binding</keyword>
<dbReference type="RefSeq" id="WP_169552236.1">
    <property type="nucleotide sequence ID" value="NZ_CP051677.1"/>
</dbReference>
<dbReference type="SUPFAM" id="SSF52540">
    <property type="entry name" value="P-loop containing nucleoside triphosphate hydrolases"/>
    <property type="match status" value="1"/>
</dbReference>
<dbReference type="KEGG" id="srho:HH216_19015"/>
<dbReference type="EMBL" id="CP051677">
    <property type="protein sequence ID" value="QJD80277.1"/>
    <property type="molecule type" value="Genomic_DNA"/>
</dbReference>
<dbReference type="PANTHER" id="PTHR40396:SF1">
    <property type="entry name" value="ATPASE AAA-TYPE CORE DOMAIN-CONTAINING PROTEIN"/>
    <property type="match status" value="1"/>
</dbReference>
<dbReference type="InterPro" id="IPR027417">
    <property type="entry name" value="P-loop_NTPase"/>
</dbReference>
<keyword evidence="3" id="KW-1185">Reference proteome</keyword>
<gene>
    <name evidence="2" type="ORF">HH216_19015</name>
</gene>
<protein>
    <submittedName>
        <fullName evidence="2">ATP-binding protein</fullName>
    </submittedName>
</protein>
<accession>A0A7L5DWB2</accession>
<evidence type="ECO:0000259" key="1">
    <source>
        <dbReference type="Pfam" id="PF13304"/>
    </source>
</evidence>
<feature type="domain" description="ATPase AAA-type core" evidence="1">
    <location>
        <begin position="45"/>
        <end position="359"/>
    </location>
</feature>
<dbReference type="GO" id="GO:0005524">
    <property type="term" value="F:ATP binding"/>
    <property type="evidence" value="ECO:0007669"/>
    <property type="project" value="UniProtKB-KW"/>
</dbReference>
<dbReference type="GO" id="GO:0016887">
    <property type="term" value="F:ATP hydrolysis activity"/>
    <property type="evidence" value="ECO:0007669"/>
    <property type="project" value="InterPro"/>
</dbReference>
<keyword evidence="2" id="KW-0067">ATP-binding</keyword>
<organism evidence="2 3">
    <name type="scientific">Spirosoma rhododendri</name>
    <dbReference type="NCBI Taxonomy" id="2728024"/>
    <lineage>
        <taxon>Bacteria</taxon>
        <taxon>Pseudomonadati</taxon>
        <taxon>Bacteroidota</taxon>
        <taxon>Cytophagia</taxon>
        <taxon>Cytophagales</taxon>
        <taxon>Cytophagaceae</taxon>
        <taxon>Spirosoma</taxon>
    </lineage>
</organism>
<dbReference type="InterPro" id="IPR003959">
    <property type="entry name" value="ATPase_AAA_core"/>
</dbReference>